<feature type="signal peptide" evidence="1">
    <location>
        <begin position="1"/>
        <end position="25"/>
    </location>
</feature>
<feature type="chain" id="PRO_5032550125" description="Peptidase C39 domain-containing protein" evidence="1">
    <location>
        <begin position="26"/>
        <end position="240"/>
    </location>
</feature>
<keyword evidence="4" id="KW-1185">Reference proteome</keyword>
<dbReference type="GO" id="GO:0008233">
    <property type="term" value="F:peptidase activity"/>
    <property type="evidence" value="ECO:0007669"/>
    <property type="project" value="InterPro"/>
</dbReference>
<dbReference type="PROSITE" id="PS50990">
    <property type="entry name" value="PEPTIDASE_C39"/>
    <property type="match status" value="1"/>
</dbReference>
<comment type="caution">
    <text evidence="3">The sequence shown here is derived from an EMBL/GenBank/DDBJ whole genome shotgun (WGS) entry which is preliminary data.</text>
</comment>
<dbReference type="InterPro" id="IPR005074">
    <property type="entry name" value="Peptidase_C39"/>
</dbReference>
<dbReference type="GO" id="GO:0006508">
    <property type="term" value="P:proteolysis"/>
    <property type="evidence" value="ECO:0007669"/>
    <property type="project" value="InterPro"/>
</dbReference>
<dbReference type="AlphaFoldDB" id="A0A839ZY23"/>
<evidence type="ECO:0000313" key="4">
    <source>
        <dbReference type="Proteomes" id="UP000530564"/>
    </source>
</evidence>
<dbReference type="Proteomes" id="UP000530564">
    <property type="component" value="Unassembled WGS sequence"/>
</dbReference>
<evidence type="ECO:0000256" key="1">
    <source>
        <dbReference type="SAM" id="SignalP"/>
    </source>
</evidence>
<feature type="domain" description="Peptidase C39" evidence="2">
    <location>
        <begin position="55"/>
        <end position="185"/>
    </location>
</feature>
<dbReference type="Pfam" id="PF03412">
    <property type="entry name" value="Peptidase_C39"/>
    <property type="match status" value="1"/>
</dbReference>
<evidence type="ECO:0000313" key="3">
    <source>
        <dbReference type="EMBL" id="MBB3890251.1"/>
    </source>
</evidence>
<organism evidence="3 4">
    <name type="scientific">Phenylobacterium haematophilum</name>
    <dbReference type="NCBI Taxonomy" id="98513"/>
    <lineage>
        <taxon>Bacteria</taxon>
        <taxon>Pseudomonadati</taxon>
        <taxon>Pseudomonadota</taxon>
        <taxon>Alphaproteobacteria</taxon>
        <taxon>Caulobacterales</taxon>
        <taxon>Caulobacteraceae</taxon>
        <taxon>Phenylobacterium</taxon>
    </lineage>
</organism>
<dbReference type="EMBL" id="JACIDK010000001">
    <property type="protein sequence ID" value="MBB3890251.1"/>
    <property type="molecule type" value="Genomic_DNA"/>
</dbReference>
<protein>
    <recommendedName>
        <fullName evidence="2">Peptidase C39 domain-containing protein</fullName>
    </recommendedName>
</protein>
<proteinExistence type="predicted"/>
<accession>A0A839ZY23</accession>
<dbReference type="CDD" id="cd02423">
    <property type="entry name" value="Peptidase_C39G"/>
    <property type="match status" value="1"/>
</dbReference>
<keyword evidence="1" id="KW-0732">Signal</keyword>
<gene>
    <name evidence="3" type="ORF">GGQ61_000948</name>
</gene>
<dbReference type="GO" id="GO:0005524">
    <property type="term" value="F:ATP binding"/>
    <property type="evidence" value="ECO:0007669"/>
    <property type="project" value="InterPro"/>
</dbReference>
<dbReference type="Gene3D" id="3.90.70.10">
    <property type="entry name" value="Cysteine proteinases"/>
    <property type="match status" value="1"/>
</dbReference>
<name>A0A839ZY23_9CAUL</name>
<reference evidence="3 4" key="1">
    <citation type="submission" date="2020-08" db="EMBL/GenBank/DDBJ databases">
        <title>Genomic Encyclopedia of Type Strains, Phase IV (KMG-IV): sequencing the most valuable type-strain genomes for metagenomic binning, comparative biology and taxonomic classification.</title>
        <authorList>
            <person name="Goeker M."/>
        </authorList>
    </citation>
    <scope>NUCLEOTIDE SEQUENCE [LARGE SCALE GENOMIC DNA]</scope>
    <source>
        <strain evidence="3 4">DSM 21793</strain>
    </source>
</reference>
<dbReference type="GO" id="GO:0016020">
    <property type="term" value="C:membrane"/>
    <property type="evidence" value="ECO:0007669"/>
    <property type="project" value="InterPro"/>
</dbReference>
<evidence type="ECO:0000259" key="2">
    <source>
        <dbReference type="PROSITE" id="PS50990"/>
    </source>
</evidence>
<sequence>MPTRGPHVLAAAIGGLCLLAGPAAAQIAFTEGGALFTLDRVTTFRDMPFKTVVRQQYDYSCGSAALATLLRYHYGVDVTEADIFKAMYAGGDQAQIQKVGFSLLDMKRYLAARGYKADGYRIDADALVRAKWPSIAVITVGTYKHFVVVKGAGVGRVLVGDPALGLKSYRQAEFEKIWNGIVFGIHSGPARGLYNTDYEWAATTTSPFGQPLTDDSLAAFTLQLPPLYQVVWENRPPAGF</sequence>
<dbReference type="RefSeq" id="WP_183770153.1">
    <property type="nucleotide sequence ID" value="NZ_JACIDK010000001.1"/>
</dbReference>